<sequence length="58" mass="5994">MATESSRDTPPKQRDDDATAADRQLSDAEKDSPKGEPAPPKPGSGTDLSDPKDVGEAG</sequence>
<dbReference type="Proteomes" id="UP000195221">
    <property type="component" value="Unassembled WGS sequence"/>
</dbReference>
<dbReference type="EMBL" id="NBTZ01000052">
    <property type="protein sequence ID" value="OTP75308.1"/>
    <property type="molecule type" value="Genomic_DNA"/>
</dbReference>
<feature type="compositionally biased region" description="Basic and acidic residues" evidence="1">
    <location>
        <begin position="24"/>
        <end position="34"/>
    </location>
</feature>
<dbReference type="RefSeq" id="WP_162916081.1">
    <property type="nucleotide sequence ID" value="NZ_MSRG01000008.1"/>
</dbReference>
<proteinExistence type="predicted"/>
<accession>A0A242MV45</accession>
<protein>
    <submittedName>
        <fullName evidence="2">Uncharacterized protein</fullName>
    </submittedName>
</protein>
<name>A0A242MV45_CABSO</name>
<gene>
    <name evidence="2" type="ORF">PAMC26577_13620</name>
</gene>
<evidence type="ECO:0000313" key="3">
    <source>
        <dbReference type="Proteomes" id="UP000195221"/>
    </source>
</evidence>
<feature type="compositionally biased region" description="Basic and acidic residues" evidence="1">
    <location>
        <begin position="49"/>
        <end position="58"/>
    </location>
</feature>
<feature type="compositionally biased region" description="Basic and acidic residues" evidence="1">
    <location>
        <begin position="1"/>
        <end position="17"/>
    </location>
</feature>
<reference evidence="2 3" key="1">
    <citation type="submission" date="2017-03" db="EMBL/GenBank/DDBJ databases">
        <title>Genome analysis of strain PAMC 26577.</title>
        <authorList>
            <person name="Oh H.-M."/>
            <person name="Yang J.-A."/>
        </authorList>
    </citation>
    <scope>NUCLEOTIDE SEQUENCE [LARGE SCALE GENOMIC DNA]</scope>
    <source>
        <strain evidence="2 3">PAMC 26577</strain>
    </source>
</reference>
<dbReference type="AlphaFoldDB" id="A0A242MV45"/>
<organism evidence="2 3">
    <name type="scientific">Caballeronia sordidicola</name>
    <name type="common">Burkholderia sordidicola</name>
    <dbReference type="NCBI Taxonomy" id="196367"/>
    <lineage>
        <taxon>Bacteria</taxon>
        <taxon>Pseudomonadati</taxon>
        <taxon>Pseudomonadota</taxon>
        <taxon>Betaproteobacteria</taxon>
        <taxon>Burkholderiales</taxon>
        <taxon>Burkholderiaceae</taxon>
        <taxon>Caballeronia</taxon>
    </lineage>
</organism>
<feature type="region of interest" description="Disordered" evidence="1">
    <location>
        <begin position="1"/>
        <end position="58"/>
    </location>
</feature>
<evidence type="ECO:0000313" key="2">
    <source>
        <dbReference type="EMBL" id="OTP75308.1"/>
    </source>
</evidence>
<evidence type="ECO:0000256" key="1">
    <source>
        <dbReference type="SAM" id="MobiDB-lite"/>
    </source>
</evidence>
<comment type="caution">
    <text evidence="2">The sequence shown here is derived from an EMBL/GenBank/DDBJ whole genome shotgun (WGS) entry which is preliminary data.</text>
</comment>